<name>A0AAV0DXF7_9ASTE</name>
<feature type="compositionally biased region" description="Basic and acidic residues" evidence="1">
    <location>
        <begin position="66"/>
        <end position="91"/>
    </location>
</feature>
<keyword evidence="3" id="KW-1185">Reference proteome</keyword>
<dbReference type="AlphaFoldDB" id="A0AAV0DXF7"/>
<comment type="caution">
    <text evidence="2">The sequence shown here is derived from an EMBL/GenBank/DDBJ whole genome shotgun (WGS) entry which is preliminary data.</text>
</comment>
<evidence type="ECO:0000256" key="1">
    <source>
        <dbReference type="SAM" id="MobiDB-lite"/>
    </source>
</evidence>
<protein>
    <submittedName>
        <fullName evidence="2">Uncharacterized protein</fullName>
    </submittedName>
</protein>
<feature type="region of interest" description="Disordered" evidence="1">
    <location>
        <begin position="66"/>
        <end position="97"/>
    </location>
</feature>
<organism evidence="2 3">
    <name type="scientific">Cuscuta epithymum</name>
    <dbReference type="NCBI Taxonomy" id="186058"/>
    <lineage>
        <taxon>Eukaryota</taxon>
        <taxon>Viridiplantae</taxon>
        <taxon>Streptophyta</taxon>
        <taxon>Embryophyta</taxon>
        <taxon>Tracheophyta</taxon>
        <taxon>Spermatophyta</taxon>
        <taxon>Magnoliopsida</taxon>
        <taxon>eudicotyledons</taxon>
        <taxon>Gunneridae</taxon>
        <taxon>Pentapetalae</taxon>
        <taxon>asterids</taxon>
        <taxon>lamiids</taxon>
        <taxon>Solanales</taxon>
        <taxon>Convolvulaceae</taxon>
        <taxon>Cuscuteae</taxon>
        <taxon>Cuscuta</taxon>
        <taxon>Cuscuta subgen. Cuscuta</taxon>
    </lineage>
</organism>
<sequence length="290" mass="33374">MEWKLKVCFLIIGCLGQCQEKINRLFLACKQKKKRRVGVEMAASAEGSSSENNDWLAVRNWPNVEKEREREKRRMRDRERRQSMSEEQRERHLARRRRNYQLRRQRASLMSSCPPPLPPLPSQTRGIIIPRTRSIFHQCDETIQLECIEKDHERLLEASLSTMSSSHPGGAGQDATTHVKYPYPEGLHFYQIKHFARLLNSPSGEAHDHIQHVEAQVSAKGCDSTTISKCKLRRRVRLIDLKRLARALNSAPKGEKVELMGHMQIICSKSVDEPISEVQQINAYSGVFAP</sequence>
<proteinExistence type="predicted"/>
<dbReference type="EMBL" id="CAMAPF010000193">
    <property type="protein sequence ID" value="CAH9112091.1"/>
    <property type="molecule type" value="Genomic_DNA"/>
</dbReference>
<evidence type="ECO:0000313" key="2">
    <source>
        <dbReference type="EMBL" id="CAH9112091.1"/>
    </source>
</evidence>
<dbReference type="Proteomes" id="UP001152523">
    <property type="component" value="Unassembled WGS sequence"/>
</dbReference>
<gene>
    <name evidence="2" type="ORF">CEPIT_LOCUS19762</name>
</gene>
<reference evidence="2" key="1">
    <citation type="submission" date="2022-07" db="EMBL/GenBank/DDBJ databases">
        <authorList>
            <person name="Macas J."/>
            <person name="Novak P."/>
            <person name="Neumann P."/>
        </authorList>
    </citation>
    <scope>NUCLEOTIDE SEQUENCE</scope>
</reference>
<accession>A0AAV0DXF7</accession>
<evidence type="ECO:0000313" key="3">
    <source>
        <dbReference type="Proteomes" id="UP001152523"/>
    </source>
</evidence>